<name>A0A067KIT3_JATCU</name>
<dbReference type="EMBL" id="KK914593">
    <property type="protein sequence ID" value="KDP32170.1"/>
    <property type="molecule type" value="Genomic_DNA"/>
</dbReference>
<gene>
    <name evidence="1" type="ORF">JCGZ_12631</name>
</gene>
<evidence type="ECO:0000313" key="2">
    <source>
        <dbReference type="Proteomes" id="UP000027138"/>
    </source>
</evidence>
<dbReference type="AlphaFoldDB" id="A0A067KIT3"/>
<protein>
    <submittedName>
        <fullName evidence="1">Uncharacterized protein</fullName>
    </submittedName>
</protein>
<dbReference type="OrthoDB" id="692779at2759"/>
<evidence type="ECO:0000313" key="1">
    <source>
        <dbReference type="EMBL" id="KDP32170.1"/>
    </source>
</evidence>
<accession>A0A067KIT3</accession>
<organism evidence="1 2">
    <name type="scientific">Jatropha curcas</name>
    <name type="common">Barbados nut</name>
    <dbReference type="NCBI Taxonomy" id="180498"/>
    <lineage>
        <taxon>Eukaryota</taxon>
        <taxon>Viridiplantae</taxon>
        <taxon>Streptophyta</taxon>
        <taxon>Embryophyta</taxon>
        <taxon>Tracheophyta</taxon>
        <taxon>Spermatophyta</taxon>
        <taxon>Magnoliopsida</taxon>
        <taxon>eudicotyledons</taxon>
        <taxon>Gunneridae</taxon>
        <taxon>Pentapetalae</taxon>
        <taxon>rosids</taxon>
        <taxon>fabids</taxon>
        <taxon>Malpighiales</taxon>
        <taxon>Euphorbiaceae</taxon>
        <taxon>Crotonoideae</taxon>
        <taxon>Jatropheae</taxon>
        <taxon>Jatropha</taxon>
    </lineage>
</organism>
<sequence length="103" mass="11885">MDKEAIVPLPHRGSSCLSAGCMMSPSCFPVYDGMEYQLVQYNSNNSSSIKRSRRWRYLIRRLVREGKTSIYGSKPLSFHYDAVSYSQNFDEGCHYQESIIQKC</sequence>
<dbReference type="Proteomes" id="UP000027138">
    <property type="component" value="Unassembled WGS sequence"/>
</dbReference>
<reference evidence="1 2" key="1">
    <citation type="journal article" date="2014" name="PLoS ONE">
        <title>Global Analysis of Gene Expression Profiles in Physic Nut (Jatropha curcas L.) Seedlings Exposed to Salt Stress.</title>
        <authorList>
            <person name="Zhang L."/>
            <person name="Zhang C."/>
            <person name="Wu P."/>
            <person name="Chen Y."/>
            <person name="Li M."/>
            <person name="Jiang H."/>
            <person name="Wu G."/>
        </authorList>
    </citation>
    <scope>NUCLEOTIDE SEQUENCE [LARGE SCALE GENOMIC DNA]</scope>
    <source>
        <strain evidence="2">cv. GZQX0401</strain>
        <tissue evidence="1">Young leaves</tissue>
    </source>
</reference>
<keyword evidence="2" id="KW-1185">Reference proteome</keyword>
<proteinExistence type="predicted"/>